<comment type="caution">
    <text evidence="2">The sequence shown here is derived from an EMBL/GenBank/DDBJ whole genome shotgun (WGS) entry which is preliminary data.</text>
</comment>
<evidence type="ECO:0000256" key="1">
    <source>
        <dbReference type="ARBA" id="ARBA00022729"/>
    </source>
</evidence>
<gene>
    <name evidence="2" type="ORF">ALQ98_01621</name>
</gene>
<organism evidence="2 3">
    <name type="scientific">Pseudomonas syringae pv. lapsa</name>
    <dbReference type="NCBI Taxonomy" id="199201"/>
    <lineage>
        <taxon>Bacteria</taxon>
        <taxon>Pseudomonadati</taxon>
        <taxon>Pseudomonadota</taxon>
        <taxon>Gammaproteobacteria</taxon>
        <taxon>Pseudomonadales</taxon>
        <taxon>Pseudomonadaceae</taxon>
        <taxon>Pseudomonas</taxon>
        <taxon>Pseudomonas syringae</taxon>
    </lineage>
</organism>
<sequence length="348" mass="39069">MMRIIASGRMPVTDHGCGVVPLKASIAVAGMLAVVFSGSAFSAKPPSKPVHKPKDLSVQKDVVNDGYFALGECERYIADLPPPEQDVMREVSSLVEIDETIYFVSGNDSVAEDFQNLFSGTRYIFNPKLVESKALLRNKPDLHQRYSDEIYSRDKSISAIGEWRVIADSHSKKAGDPKAARHYLYCRIAAVATGMGIYANHFKGYLEYVQSRVKEAEVGYFKVSADSAYYGPAVNTGNRFAEPKKWDGSRFFVIRASFKNLDTESRLPSEGSLFINYNGKDYEFDSVEPVMLEGFNIWFKKVNPLITMRTKIVYRIPDEIHGEVFWRPGRNPTATKLWLGFIKAAEAN</sequence>
<proteinExistence type="predicted"/>
<dbReference type="AlphaFoldDB" id="A0AB74A6Z5"/>
<evidence type="ECO:0008006" key="4">
    <source>
        <dbReference type="Google" id="ProtNLM"/>
    </source>
</evidence>
<dbReference type="Gene3D" id="2.60.40.1240">
    <property type="match status" value="1"/>
</dbReference>
<reference evidence="2 3" key="1">
    <citation type="submission" date="2018-08" db="EMBL/GenBank/DDBJ databases">
        <title>Recombination of ecologically and evolutionarily significant loci maintains genetic cohesion in the Pseudomonas syringae species complex.</title>
        <authorList>
            <person name="Dillon M."/>
            <person name="Thakur S."/>
            <person name="Almeida R.N.D."/>
            <person name="Weir B.S."/>
            <person name="Guttman D.S."/>
        </authorList>
    </citation>
    <scope>NUCLEOTIDE SEQUENCE [LARGE SCALE GENOMIC DNA]</scope>
    <source>
        <strain evidence="2 3">ICMP 3946</strain>
    </source>
</reference>
<dbReference type="EMBL" id="RBNO01000054">
    <property type="protein sequence ID" value="RML26261.1"/>
    <property type="molecule type" value="Genomic_DNA"/>
</dbReference>
<dbReference type="InterPro" id="IPR029050">
    <property type="entry name" value="Immunoprotect_excell_Ig-like"/>
</dbReference>
<dbReference type="Proteomes" id="UP000267978">
    <property type="component" value="Unassembled WGS sequence"/>
</dbReference>
<evidence type="ECO:0000313" key="3">
    <source>
        <dbReference type="Proteomes" id="UP000267978"/>
    </source>
</evidence>
<keyword evidence="1" id="KW-0732">Signal</keyword>
<protein>
    <recommendedName>
        <fullName evidence="4">DUF4352 domain-containing protein</fullName>
    </recommendedName>
</protein>
<accession>A0AB74A6Z5</accession>
<evidence type="ECO:0000313" key="2">
    <source>
        <dbReference type="EMBL" id="RML26261.1"/>
    </source>
</evidence>
<name>A0AB74A6Z5_PSESX</name>